<name>X1NL64_9ZZZZ</name>
<gene>
    <name evidence="1" type="ORF">S06H3_48801</name>
</gene>
<sequence length="154" mass="17026">MYPASLLSTKTANKIIQSEAKEGVFQRTDAVLGVKYWYGFALPGQGLARADCGEFFTVGCLAHGYIEKHIKTCMRADCPICRQKWAGRLAGRAENRISQVTGLGPPKHIMISLPQADFGLVSTDYPGLRTKVYKILKRVGVRGGCLIFHPGRRR</sequence>
<comment type="caution">
    <text evidence="1">The sequence shown here is derived from an EMBL/GenBank/DDBJ whole genome shotgun (WGS) entry which is preliminary data.</text>
</comment>
<evidence type="ECO:0000313" key="1">
    <source>
        <dbReference type="EMBL" id="GAI44757.1"/>
    </source>
</evidence>
<proteinExistence type="predicted"/>
<feature type="non-terminal residue" evidence="1">
    <location>
        <position position="154"/>
    </location>
</feature>
<reference evidence="1" key="1">
    <citation type="journal article" date="2014" name="Front. Microbiol.">
        <title>High frequency of phylogenetically diverse reductive dehalogenase-homologous genes in deep subseafloor sedimentary metagenomes.</title>
        <authorList>
            <person name="Kawai M."/>
            <person name="Futagami T."/>
            <person name="Toyoda A."/>
            <person name="Takaki Y."/>
            <person name="Nishi S."/>
            <person name="Hori S."/>
            <person name="Arai W."/>
            <person name="Tsubouchi T."/>
            <person name="Morono Y."/>
            <person name="Uchiyama I."/>
            <person name="Ito T."/>
            <person name="Fujiyama A."/>
            <person name="Inagaki F."/>
            <person name="Takami H."/>
        </authorList>
    </citation>
    <scope>NUCLEOTIDE SEQUENCE</scope>
    <source>
        <strain evidence="1">Expedition CK06-06</strain>
    </source>
</reference>
<protein>
    <submittedName>
        <fullName evidence="1">Uncharacterized protein</fullName>
    </submittedName>
</protein>
<dbReference type="EMBL" id="BARV01030760">
    <property type="protein sequence ID" value="GAI44757.1"/>
    <property type="molecule type" value="Genomic_DNA"/>
</dbReference>
<organism evidence="1">
    <name type="scientific">marine sediment metagenome</name>
    <dbReference type="NCBI Taxonomy" id="412755"/>
    <lineage>
        <taxon>unclassified sequences</taxon>
        <taxon>metagenomes</taxon>
        <taxon>ecological metagenomes</taxon>
    </lineage>
</organism>
<accession>X1NL64</accession>
<dbReference type="AlphaFoldDB" id="X1NL64"/>